<dbReference type="GO" id="GO:0005829">
    <property type="term" value="C:cytosol"/>
    <property type="evidence" value="ECO:0007669"/>
    <property type="project" value="TreeGrafter"/>
</dbReference>
<feature type="non-terminal residue" evidence="3">
    <location>
        <position position="118"/>
    </location>
</feature>
<dbReference type="InterPro" id="IPR033247">
    <property type="entry name" value="Transketolase_fam"/>
</dbReference>
<organism evidence="3">
    <name type="scientific">marine metagenome</name>
    <dbReference type="NCBI Taxonomy" id="408172"/>
    <lineage>
        <taxon>unclassified sequences</taxon>
        <taxon>metagenomes</taxon>
        <taxon>ecological metagenomes</taxon>
    </lineage>
</organism>
<dbReference type="GO" id="GO:0004802">
    <property type="term" value="F:transketolase activity"/>
    <property type="evidence" value="ECO:0007669"/>
    <property type="project" value="TreeGrafter"/>
</dbReference>
<evidence type="ECO:0000259" key="2">
    <source>
        <dbReference type="Pfam" id="PF00456"/>
    </source>
</evidence>
<dbReference type="SUPFAM" id="SSF52518">
    <property type="entry name" value="Thiamin diphosphate-binding fold (THDP-binding)"/>
    <property type="match status" value="1"/>
</dbReference>
<dbReference type="InterPro" id="IPR029061">
    <property type="entry name" value="THDP-binding"/>
</dbReference>
<dbReference type="PANTHER" id="PTHR43522:SF2">
    <property type="entry name" value="TRANSKETOLASE 1-RELATED"/>
    <property type="match status" value="1"/>
</dbReference>
<dbReference type="PANTHER" id="PTHR43522">
    <property type="entry name" value="TRANSKETOLASE"/>
    <property type="match status" value="1"/>
</dbReference>
<dbReference type="AlphaFoldDB" id="A0A382Q6J4"/>
<dbReference type="Pfam" id="PF00456">
    <property type="entry name" value="Transketolase_N"/>
    <property type="match status" value="1"/>
</dbReference>
<evidence type="ECO:0000313" key="3">
    <source>
        <dbReference type="EMBL" id="SVC79851.1"/>
    </source>
</evidence>
<feature type="domain" description="Transketolase N-terminal" evidence="2">
    <location>
        <begin position="1"/>
        <end position="117"/>
    </location>
</feature>
<accession>A0A382Q6J4</accession>
<dbReference type="GO" id="GO:0006098">
    <property type="term" value="P:pentose-phosphate shunt"/>
    <property type="evidence" value="ECO:0007669"/>
    <property type="project" value="TreeGrafter"/>
</dbReference>
<dbReference type="EMBL" id="UINC01111550">
    <property type="protein sequence ID" value="SVC79851.1"/>
    <property type="molecule type" value="Genomic_DNA"/>
</dbReference>
<sequence length="118" mass="13146">MDAVQQANSGHPGTPMALAPVGYVLFHRHLRHDPKDPDWLDRDRFILSCGHASMLLYSLLHLSGYDITEEDIRNFRQWESPTAEHPEYGHAPGIETTTGPLGQGVATTVGMALAERWL</sequence>
<dbReference type="Gene3D" id="3.40.50.970">
    <property type="match status" value="1"/>
</dbReference>
<evidence type="ECO:0000256" key="1">
    <source>
        <dbReference type="SAM" id="MobiDB-lite"/>
    </source>
</evidence>
<proteinExistence type="predicted"/>
<protein>
    <recommendedName>
        <fullName evidence="2">Transketolase N-terminal domain-containing protein</fullName>
    </recommendedName>
</protein>
<gene>
    <name evidence="3" type="ORF">METZ01_LOCUS332705</name>
</gene>
<name>A0A382Q6J4_9ZZZZ</name>
<dbReference type="InterPro" id="IPR005474">
    <property type="entry name" value="Transketolase_N"/>
</dbReference>
<reference evidence="3" key="1">
    <citation type="submission" date="2018-05" db="EMBL/GenBank/DDBJ databases">
        <authorList>
            <person name="Lanie J.A."/>
            <person name="Ng W.-L."/>
            <person name="Kazmierczak K.M."/>
            <person name="Andrzejewski T.M."/>
            <person name="Davidsen T.M."/>
            <person name="Wayne K.J."/>
            <person name="Tettelin H."/>
            <person name="Glass J.I."/>
            <person name="Rusch D."/>
            <person name="Podicherti R."/>
            <person name="Tsui H.-C.T."/>
            <person name="Winkler M.E."/>
        </authorList>
    </citation>
    <scope>NUCLEOTIDE SEQUENCE</scope>
</reference>
<feature type="region of interest" description="Disordered" evidence="1">
    <location>
        <begin position="80"/>
        <end position="102"/>
    </location>
</feature>